<evidence type="ECO:0000256" key="1">
    <source>
        <dbReference type="ARBA" id="ARBA00023002"/>
    </source>
</evidence>
<dbReference type="AlphaFoldDB" id="A0A6A6WB06"/>
<dbReference type="CDD" id="cd05288">
    <property type="entry name" value="PGDH"/>
    <property type="match status" value="1"/>
</dbReference>
<reference evidence="3" key="1">
    <citation type="journal article" date="2020" name="Stud. Mycol.">
        <title>101 Dothideomycetes genomes: a test case for predicting lifestyles and emergence of pathogens.</title>
        <authorList>
            <person name="Haridas S."/>
            <person name="Albert R."/>
            <person name="Binder M."/>
            <person name="Bloem J."/>
            <person name="Labutti K."/>
            <person name="Salamov A."/>
            <person name="Andreopoulos B."/>
            <person name="Baker S."/>
            <person name="Barry K."/>
            <person name="Bills G."/>
            <person name="Bluhm B."/>
            <person name="Cannon C."/>
            <person name="Castanera R."/>
            <person name="Culley D."/>
            <person name="Daum C."/>
            <person name="Ezra D."/>
            <person name="Gonzalez J."/>
            <person name="Henrissat B."/>
            <person name="Kuo A."/>
            <person name="Liang C."/>
            <person name="Lipzen A."/>
            <person name="Lutzoni F."/>
            <person name="Magnuson J."/>
            <person name="Mondo S."/>
            <person name="Nolan M."/>
            <person name="Ohm R."/>
            <person name="Pangilinan J."/>
            <person name="Park H.-J."/>
            <person name="Ramirez L."/>
            <person name="Alfaro M."/>
            <person name="Sun H."/>
            <person name="Tritt A."/>
            <person name="Yoshinaga Y."/>
            <person name="Zwiers L.-H."/>
            <person name="Turgeon B."/>
            <person name="Goodwin S."/>
            <person name="Spatafora J."/>
            <person name="Crous P."/>
            <person name="Grigoriev I."/>
        </authorList>
    </citation>
    <scope>NUCLEOTIDE SEQUENCE</scope>
    <source>
        <strain evidence="3">CBS 121739</strain>
    </source>
</reference>
<evidence type="ECO:0000313" key="4">
    <source>
        <dbReference type="Proteomes" id="UP000799437"/>
    </source>
</evidence>
<dbReference type="SUPFAM" id="SSF50129">
    <property type="entry name" value="GroES-like"/>
    <property type="match status" value="1"/>
</dbReference>
<dbReference type="FunFam" id="3.40.50.720:FF:000121">
    <property type="entry name" value="Prostaglandin reductase 2"/>
    <property type="match status" value="1"/>
</dbReference>
<dbReference type="InterPro" id="IPR011032">
    <property type="entry name" value="GroES-like_sf"/>
</dbReference>
<dbReference type="SMART" id="SM00829">
    <property type="entry name" value="PKS_ER"/>
    <property type="match status" value="1"/>
</dbReference>
<dbReference type="GO" id="GO:0016628">
    <property type="term" value="F:oxidoreductase activity, acting on the CH-CH group of donors, NAD or NADP as acceptor"/>
    <property type="evidence" value="ECO:0007669"/>
    <property type="project" value="InterPro"/>
</dbReference>
<dbReference type="Proteomes" id="UP000799437">
    <property type="component" value="Unassembled WGS sequence"/>
</dbReference>
<sequence length="411" mass="44488">MSTFNAVHLAKRPTSDIIPGETFEVKVHPTPKETDLKDGQVIFQSNYLSLDPAMRGWLKDARSYVPPVKIGEIMRGAAVGKVVGSKSSKFPVGSYATATCGWAELAVVSDKYVEKVELPSNASIADSLGILGTHMDCRSLCGYLETILRPRFPITSSGDLIKTGLSAPRSRLQPINRTPLFKISDNSHGFALTTQGLTGLTAYFGILDVGQVKAGDFVVVSGAAGATGSVVGQICKIKGARVLGLAGTDDKCAWLINELGFDAALNYKEQNFPKNFRDATKGLIDIFFDNVGGDILDMALGRAKPHSRFVMCGGISQYNAAEAKGPKNYMMIVAMRIRMQGFIVTDYESQFVEARRELAQWMSEGKIKGKLHIVRGGLEKAEQALVDLYKGVNTGKLLVEIKPDADTKSKL</sequence>
<dbReference type="GeneID" id="54486468"/>
<dbReference type="InterPro" id="IPR036291">
    <property type="entry name" value="NAD(P)-bd_dom_sf"/>
</dbReference>
<dbReference type="InterPro" id="IPR020843">
    <property type="entry name" value="ER"/>
</dbReference>
<dbReference type="InterPro" id="IPR013149">
    <property type="entry name" value="ADH-like_C"/>
</dbReference>
<proteinExistence type="predicted"/>
<dbReference type="Pfam" id="PF00107">
    <property type="entry name" value="ADH_zinc_N"/>
    <property type="match status" value="1"/>
</dbReference>
<dbReference type="PANTHER" id="PTHR43205:SF42">
    <property type="entry name" value="ALCOHOL DEHYDROGENASE, ZINC-CONTAINING (AFU_ORTHOLOGUE AFUA_7G04530)"/>
    <property type="match status" value="1"/>
</dbReference>
<organism evidence="3 4">
    <name type="scientific">Pseudovirgaria hyperparasitica</name>
    <dbReference type="NCBI Taxonomy" id="470096"/>
    <lineage>
        <taxon>Eukaryota</taxon>
        <taxon>Fungi</taxon>
        <taxon>Dikarya</taxon>
        <taxon>Ascomycota</taxon>
        <taxon>Pezizomycotina</taxon>
        <taxon>Dothideomycetes</taxon>
        <taxon>Dothideomycetes incertae sedis</taxon>
        <taxon>Acrospermales</taxon>
        <taxon>Acrospermaceae</taxon>
        <taxon>Pseudovirgaria</taxon>
    </lineage>
</organism>
<keyword evidence="4" id="KW-1185">Reference proteome</keyword>
<evidence type="ECO:0000259" key="2">
    <source>
        <dbReference type="SMART" id="SM00829"/>
    </source>
</evidence>
<gene>
    <name evidence="3" type="ORF">EJ05DRAFT_485096</name>
</gene>
<evidence type="ECO:0000313" key="3">
    <source>
        <dbReference type="EMBL" id="KAF2759016.1"/>
    </source>
</evidence>
<dbReference type="Pfam" id="PF16884">
    <property type="entry name" value="ADH_N_2"/>
    <property type="match status" value="1"/>
</dbReference>
<dbReference type="RefSeq" id="XP_033601467.1">
    <property type="nucleotide sequence ID" value="XM_033745414.1"/>
</dbReference>
<dbReference type="Gene3D" id="3.40.50.720">
    <property type="entry name" value="NAD(P)-binding Rossmann-like Domain"/>
    <property type="match status" value="1"/>
</dbReference>
<accession>A0A6A6WB06</accession>
<dbReference type="SUPFAM" id="SSF51735">
    <property type="entry name" value="NAD(P)-binding Rossmann-fold domains"/>
    <property type="match status" value="1"/>
</dbReference>
<dbReference type="Gene3D" id="3.90.180.10">
    <property type="entry name" value="Medium-chain alcohol dehydrogenases, catalytic domain"/>
    <property type="match status" value="2"/>
</dbReference>
<feature type="domain" description="Enoyl reductase (ER)" evidence="2">
    <location>
        <begin position="20"/>
        <end position="399"/>
    </location>
</feature>
<name>A0A6A6WB06_9PEZI</name>
<protein>
    <submittedName>
        <fullName evidence="3">NADP-dependent leukotriene B4 12-hydroxydehydrogenase</fullName>
    </submittedName>
</protein>
<dbReference type="InterPro" id="IPR045010">
    <property type="entry name" value="MDR_fam"/>
</dbReference>
<dbReference type="EMBL" id="ML996570">
    <property type="protein sequence ID" value="KAF2759016.1"/>
    <property type="molecule type" value="Genomic_DNA"/>
</dbReference>
<dbReference type="OrthoDB" id="809632at2759"/>
<keyword evidence="1" id="KW-0560">Oxidoreductase</keyword>
<dbReference type="InterPro" id="IPR041694">
    <property type="entry name" value="ADH_N_2"/>
</dbReference>
<dbReference type="PANTHER" id="PTHR43205">
    <property type="entry name" value="PROSTAGLANDIN REDUCTASE"/>
    <property type="match status" value="1"/>
</dbReference>